<organism evidence="1 2">
    <name type="scientific">Flavonifractor plautii</name>
    <name type="common">Fusobacterium plautii</name>
    <dbReference type="NCBI Taxonomy" id="292800"/>
    <lineage>
        <taxon>Bacteria</taxon>
        <taxon>Bacillati</taxon>
        <taxon>Bacillota</taxon>
        <taxon>Clostridia</taxon>
        <taxon>Eubacteriales</taxon>
        <taxon>Oscillospiraceae</taxon>
        <taxon>Flavonifractor</taxon>
    </lineage>
</organism>
<comment type="caution">
    <text evidence="1">The sequence shown here is derived from an EMBL/GenBank/DDBJ whole genome shotgun (WGS) entry which is preliminary data.</text>
</comment>
<gene>
    <name evidence="1" type="ORF">PND83_20875</name>
</gene>
<protein>
    <submittedName>
        <fullName evidence="1">Uncharacterized protein</fullName>
    </submittedName>
</protein>
<evidence type="ECO:0000313" key="2">
    <source>
        <dbReference type="Proteomes" id="UP001211006"/>
    </source>
</evidence>
<accession>A0AAW6CAX1</accession>
<proteinExistence type="predicted"/>
<name>A0AAW6CAX1_FLAPL</name>
<dbReference type="Proteomes" id="UP001211006">
    <property type="component" value="Unassembled WGS sequence"/>
</dbReference>
<dbReference type="AlphaFoldDB" id="A0AAW6CAX1"/>
<evidence type="ECO:0000313" key="1">
    <source>
        <dbReference type="EMBL" id="MDB7908443.1"/>
    </source>
</evidence>
<dbReference type="RefSeq" id="WP_271908674.1">
    <property type="nucleotide sequence ID" value="NZ_JAQLWN010000029.1"/>
</dbReference>
<sequence length="175" mass="19229">MKIERIQQERIWLKNGQLGLLSTARLPDGRYETMLLDQNGEEIVSAITNEEEVALATFRFFKLAHSGVELKGRYKKLAEDLKAAFAYGLEHQGTDDGGTCNFDAPTICLRGWNRKMVEAAAVAAGGSCSFWSSFGSYIFPVPGTGQGNSRTAAAEATKDYLEAHGYDAGIYYQID</sequence>
<dbReference type="EMBL" id="JAQLWO010000033">
    <property type="protein sequence ID" value="MDB7908443.1"/>
    <property type="molecule type" value="Genomic_DNA"/>
</dbReference>
<reference evidence="1" key="1">
    <citation type="submission" date="2023-01" db="EMBL/GenBank/DDBJ databases">
        <title>Human gut microbiome strain richness.</title>
        <authorList>
            <person name="Chen-Liaw A."/>
        </authorList>
    </citation>
    <scope>NUCLEOTIDE SEQUENCE</scope>
    <source>
        <strain evidence="1">2225st1_A6_2225SCRN_200828</strain>
    </source>
</reference>